<evidence type="ECO:0000313" key="1">
    <source>
        <dbReference type="EMBL" id="GHE39199.1"/>
    </source>
</evidence>
<organism evidence="1 2">
    <name type="scientific">Sphingobacterium griseoflavum</name>
    <dbReference type="NCBI Taxonomy" id="1474952"/>
    <lineage>
        <taxon>Bacteria</taxon>
        <taxon>Pseudomonadati</taxon>
        <taxon>Bacteroidota</taxon>
        <taxon>Sphingobacteriia</taxon>
        <taxon>Sphingobacteriales</taxon>
        <taxon>Sphingobacteriaceae</taxon>
        <taxon>Sphingobacterium</taxon>
    </lineage>
</organism>
<sequence length="291" mass="32511">MRVTAVEVNIIEQRKSKNNQMKKTSIFISLTSLFLMASCSLFELDNYPAPAETLKGEVVDVATGAPVLTDQGSEGIRVRLIETSWGDNVTPNPDFFCMPDGKFQNTKVFKGRYNVQLDGPFIPLLREDERGVPIADETKDIDIEGVTEVKFEVQPFLNVEWVGEPQVVNGKIQAQVRVSRGVTENEFREKIEPMGGYSSSFQNVTDIQLFVSYSSTVGYRARDERWTNAINYTGSSFNSLLGQTVTIESNGTIPSGRIVFIRAAARINYDTPVGSGTRRYNYTDAKEVFVK</sequence>
<proteinExistence type="predicted"/>
<dbReference type="Proteomes" id="UP000620550">
    <property type="component" value="Unassembled WGS sequence"/>
</dbReference>
<dbReference type="EMBL" id="BNAF01000008">
    <property type="protein sequence ID" value="GHE39199.1"/>
    <property type="molecule type" value="Genomic_DNA"/>
</dbReference>
<evidence type="ECO:0000313" key="2">
    <source>
        <dbReference type="Proteomes" id="UP000620550"/>
    </source>
</evidence>
<reference evidence="2" key="1">
    <citation type="journal article" date="2019" name="Int. J. Syst. Evol. Microbiol.">
        <title>The Global Catalogue of Microorganisms (GCM) 10K type strain sequencing project: providing services to taxonomists for standard genome sequencing and annotation.</title>
        <authorList>
            <consortium name="The Broad Institute Genomics Platform"/>
            <consortium name="The Broad Institute Genome Sequencing Center for Infectious Disease"/>
            <person name="Wu L."/>
            <person name="Ma J."/>
        </authorList>
    </citation>
    <scope>NUCLEOTIDE SEQUENCE [LARGE SCALE GENOMIC DNA]</scope>
    <source>
        <strain evidence="2">CGMCC 1.12966</strain>
    </source>
</reference>
<dbReference type="Gene3D" id="2.60.40.1120">
    <property type="entry name" value="Carboxypeptidase-like, regulatory domain"/>
    <property type="match status" value="1"/>
</dbReference>
<protein>
    <recommendedName>
        <fullName evidence="3">DUF3823 domain-containing protein</fullName>
    </recommendedName>
</protein>
<name>A0ABQ3HZ99_9SPHI</name>
<keyword evidence="2" id="KW-1185">Reference proteome</keyword>
<gene>
    <name evidence="1" type="ORF">GCM10017764_23020</name>
</gene>
<comment type="caution">
    <text evidence="1">The sequence shown here is derived from an EMBL/GenBank/DDBJ whole genome shotgun (WGS) entry which is preliminary data.</text>
</comment>
<evidence type="ECO:0008006" key="3">
    <source>
        <dbReference type="Google" id="ProtNLM"/>
    </source>
</evidence>
<dbReference type="Gene3D" id="2.60.40.2060">
    <property type="match status" value="1"/>
</dbReference>
<accession>A0ABQ3HZ99</accession>